<dbReference type="InterPro" id="IPR000182">
    <property type="entry name" value="GNAT_dom"/>
</dbReference>
<dbReference type="Pfam" id="PF00583">
    <property type="entry name" value="Acetyltransf_1"/>
    <property type="match status" value="1"/>
</dbReference>
<keyword evidence="5" id="KW-1185">Reference proteome</keyword>
<dbReference type="OrthoDB" id="9975416at2759"/>
<evidence type="ECO:0000313" key="4">
    <source>
        <dbReference type="EMBL" id="KAF7553400.1"/>
    </source>
</evidence>
<dbReference type="AlphaFoldDB" id="A0A9P5HFF0"/>
<evidence type="ECO:0000256" key="1">
    <source>
        <dbReference type="ARBA" id="ARBA00022679"/>
    </source>
</evidence>
<dbReference type="CDD" id="cd04301">
    <property type="entry name" value="NAT_SF"/>
    <property type="match status" value="2"/>
</dbReference>
<evidence type="ECO:0000259" key="3">
    <source>
        <dbReference type="PROSITE" id="PS51186"/>
    </source>
</evidence>
<dbReference type="GO" id="GO:0016747">
    <property type="term" value="F:acyltransferase activity, transferring groups other than amino-acyl groups"/>
    <property type="evidence" value="ECO:0007669"/>
    <property type="project" value="InterPro"/>
</dbReference>
<dbReference type="EMBL" id="JAANBB010000046">
    <property type="protein sequence ID" value="KAF7553400.1"/>
    <property type="molecule type" value="Genomic_DNA"/>
</dbReference>
<dbReference type="Gene3D" id="3.40.630.30">
    <property type="match status" value="1"/>
</dbReference>
<dbReference type="InterPro" id="IPR016181">
    <property type="entry name" value="Acyl_CoA_acyltransferase"/>
</dbReference>
<keyword evidence="1" id="KW-0808">Transferase</keyword>
<comment type="caution">
    <text evidence="4">The sequence shown here is derived from an EMBL/GenBank/DDBJ whole genome shotgun (WGS) entry which is preliminary data.</text>
</comment>
<evidence type="ECO:0000256" key="2">
    <source>
        <dbReference type="ARBA" id="ARBA00023315"/>
    </source>
</evidence>
<name>A0A9P5HFF0_9HYPO</name>
<evidence type="ECO:0000313" key="5">
    <source>
        <dbReference type="Proteomes" id="UP000722485"/>
    </source>
</evidence>
<dbReference type="PANTHER" id="PTHR43420">
    <property type="entry name" value="ACETYLTRANSFERASE"/>
    <property type="match status" value="1"/>
</dbReference>
<dbReference type="Proteomes" id="UP000722485">
    <property type="component" value="Unassembled WGS sequence"/>
</dbReference>
<feature type="domain" description="N-acetyltransferase" evidence="3">
    <location>
        <begin position="1"/>
        <end position="158"/>
    </location>
</feature>
<accession>A0A9P5HFF0</accession>
<reference evidence="4" key="1">
    <citation type="submission" date="2020-03" db="EMBL/GenBank/DDBJ databases">
        <title>Draft Genome Sequence of Cylindrodendrum hubeiense.</title>
        <authorList>
            <person name="Buettner E."/>
            <person name="Kellner H."/>
        </authorList>
    </citation>
    <scope>NUCLEOTIDE SEQUENCE</scope>
    <source>
        <strain evidence="4">IHI 201604</strain>
    </source>
</reference>
<dbReference type="PROSITE" id="PS51186">
    <property type="entry name" value="GNAT"/>
    <property type="match status" value="1"/>
</dbReference>
<keyword evidence="2" id="KW-0012">Acyltransferase</keyword>
<dbReference type="SUPFAM" id="SSF55729">
    <property type="entry name" value="Acyl-CoA N-acyltransferases (Nat)"/>
    <property type="match status" value="1"/>
</dbReference>
<sequence length="276" mass="30903">MNSKPATAVSPVQLATVFNAAFTNYIGNEVNFTENSVVTWCADNYVSLELSHIFFPSPDSTEPVAFGLIAIRDDKPKESRLAGMGVVPTYRGKGTGYQVLEMIISAERKRGICVLELECIRQNEPALRLYKRVGFSVLRELVGWEKDMTSVTETRLVAGLTTCTIEELDKLVKMHGATDLSWQAWGFSRLPGTERVFKLGHAYCAISNPDNVEDDKIKMTSLFVEPEWRGKGEARRLAEAMIAKYPGKIWVSVSNEIEFGLTSLERRMGRVPEEEL</sequence>
<gene>
    <name evidence="4" type="ORF">G7Z17_g3681</name>
</gene>
<proteinExistence type="predicted"/>
<dbReference type="InterPro" id="IPR050680">
    <property type="entry name" value="YpeA/RimI_acetyltransf"/>
</dbReference>
<organism evidence="4 5">
    <name type="scientific">Cylindrodendrum hubeiense</name>
    <dbReference type="NCBI Taxonomy" id="595255"/>
    <lineage>
        <taxon>Eukaryota</taxon>
        <taxon>Fungi</taxon>
        <taxon>Dikarya</taxon>
        <taxon>Ascomycota</taxon>
        <taxon>Pezizomycotina</taxon>
        <taxon>Sordariomycetes</taxon>
        <taxon>Hypocreomycetidae</taxon>
        <taxon>Hypocreales</taxon>
        <taxon>Nectriaceae</taxon>
        <taxon>Cylindrodendrum</taxon>
    </lineage>
</organism>
<protein>
    <recommendedName>
        <fullName evidence="3">N-acetyltransferase domain-containing protein</fullName>
    </recommendedName>
</protein>